<evidence type="ECO:0000313" key="4">
    <source>
        <dbReference type="EMBL" id="GBH15287.1"/>
    </source>
</evidence>
<dbReference type="GO" id="GO:0008233">
    <property type="term" value="F:peptidase activity"/>
    <property type="evidence" value="ECO:0007669"/>
    <property type="project" value="UniProtKB-KW"/>
</dbReference>
<keyword evidence="1" id="KW-0732">Signal</keyword>
<dbReference type="GeneID" id="61791324"/>
<organism evidence="5 9">
    <name type="scientific">Pseudomonas syringae pv. actinidiae</name>
    <dbReference type="NCBI Taxonomy" id="103796"/>
    <lineage>
        <taxon>Bacteria</taxon>
        <taxon>Pseudomonadati</taxon>
        <taxon>Pseudomonadota</taxon>
        <taxon>Gammaproteobacteria</taxon>
        <taxon>Pseudomonadales</taxon>
        <taxon>Pseudomonadaceae</taxon>
        <taxon>Pseudomonas</taxon>
        <taxon>Pseudomonas syringae</taxon>
    </lineage>
</organism>
<protein>
    <submittedName>
        <fullName evidence="2">DUF3613 domain-containing protein</fullName>
    </submittedName>
    <submittedName>
        <fullName evidence="3">Intracellular protease/amidase</fullName>
    </submittedName>
</protein>
<evidence type="ECO:0000256" key="1">
    <source>
        <dbReference type="SAM" id="SignalP"/>
    </source>
</evidence>
<dbReference type="RefSeq" id="WP_017683612.1">
    <property type="nucleotide sequence ID" value="NZ_AP019411.1"/>
</dbReference>
<dbReference type="Proteomes" id="UP000247480">
    <property type="component" value="Unassembled WGS sequence"/>
</dbReference>
<feature type="signal peptide" evidence="1">
    <location>
        <begin position="1"/>
        <end position="20"/>
    </location>
</feature>
<dbReference type="Proteomes" id="UP000273140">
    <property type="component" value="Unassembled WGS sequence"/>
</dbReference>
<evidence type="ECO:0000313" key="3">
    <source>
        <dbReference type="EMBL" id="GBH13174.1"/>
    </source>
</evidence>
<gene>
    <name evidence="5" type="ORF">ALQ07_01692</name>
    <name evidence="2" type="ORF">CT122_04665</name>
    <name evidence="3" type="ORF">KPSA1_06657</name>
    <name evidence="4" type="ORF">KPSA3_01210</name>
</gene>
<evidence type="ECO:0000313" key="7">
    <source>
        <dbReference type="Proteomes" id="UP000247480"/>
    </source>
</evidence>
<keyword evidence="3" id="KW-0378">Hydrolase</keyword>
<sequence>MKSMIIGGMVMLLVASDAWADGDQPPVARPKLTETWLQLQASGKAASPTPQSNTPLERDLSLQRWLETYQYKIPEHYEQEAGGSFSSKGK</sequence>
<reference evidence="2 6" key="1">
    <citation type="submission" date="2017-11" db="EMBL/GenBank/DDBJ databases">
        <title>Complete DNA Sequence of Pseudomonas syringae pv. actinidiae, biovar 5 (Psa5).</title>
        <authorList>
            <person name="Butler M."/>
            <person name="Taiaroa G."/>
            <person name="Sumpter N."/>
            <person name="Poulter R."/>
        </authorList>
    </citation>
    <scope>NUCLEOTIDE SEQUENCE [LARGE SCALE GENOMIC DNA]</scope>
    <source>
        <strain evidence="2 6">MAFF212063</strain>
    </source>
</reference>
<reference evidence="3 7" key="2">
    <citation type="submission" date="2018-04" db="EMBL/GenBank/DDBJ databases">
        <title>Draft genome sequence of Pseudomonas syringae pv. actinidiae biovar 1 strains isolated from kiwifruit in Kagawa prefecture.</title>
        <authorList>
            <person name="Tabuchi M."/>
            <person name="Saito M."/>
            <person name="Fujiwara S."/>
            <person name="Sasa N."/>
            <person name="Akimitsu K."/>
            <person name="Gomi K."/>
            <person name="Konishi-Sugita S."/>
            <person name="Hamano K."/>
            <person name="Kataoka I."/>
        </authorList>
    </citation>
    <scope>NUCLEOTIDE SEQUENCE [LARGE SCALE GENOMIC DNA]</scope>
    <source>
        <strain evidence="3 7">MAFF212206</strain>
    </source>
</reference>
<dbReference type="EMBL" id="BGKA01000040">
    <property type="protein sequence ID" value="GBH15287.1"/>
    <property type="molecule type" value="Genomic_DNA"/>
</dbReference>
<dbReference type="Pfam" id="PF12266">
    <property type="entry name" value="DUF3613"/>
    <property type="match status" value="1"/>
</dbReference>
<evidence type="ECO:0000313" key="5">
    <source>
        <dbReference type="EMBL" id="RMQ29841.1"/>
    </source>
</evidence>
<dbReference type="EMBL" id="CP024712">
    <property type="protein sequence ID" value="ATV16283.1"/>
    <property type="molecule type" value="Genomic_DNA"/>
</dbReference>
<feature type="chain" id="PRO_5042679398" evidence="1">
    <location>
        <begin position="21"/>
        <end position="90"/>
    </location>
</feature>
<name>A0A0K8M2B5_PSESF</name>
<reference evidence="5 9" key="4">
    <citation type="submission" date="2018-08" db="EMBL/GenBank/DDBJ databases">
        <title>Recombination of ecologically and evolutionarily significant loci maintains genetic cohesion in the Pseudomonas syringae species complex.</title>
        <authorList>
            <person name="Dillon M."/>
            <person name="Thakur S."/>
            <person name="Almeida R.N.D."/>
            <person name="Weir B.S."/>
            <person name="Guttman D.S."/>
        </authorList>
    </citation>
    <scope>NUCLEOTIDE SEQUENCE [LARGE SCALE GENOMIC DNA]</scope>
    <source>
        <strain evidence="5 9">ICMP 19074</strain>
    </source>
</reference>
<proteinExistence type="predicted"/>
<dbReference type="EMBL" id="RBRB01000269">
    <property type="protein sequence ID" value="RMQ29841.1"/>
    <property type="molecule type" value="Genomic_DNA"/>
</dbReference>
<evidence type="ECO:0000313" key="9">
    <source>
        <dbReference type="Proteomes" id="UP000273140"/>
    </source>
</evidence>
<accession>A0A0K8M2B5</accession>
<dbReference type="EMBL" id="BGJZ01000343">
    <property type="protein sequence ID" value="GBH13174.1"/>
    <property type="molecule type" value="Genomic_DNA"/>
</dbReference>
<evidence type="ECO:0000313" key="8">
    <source>
        <dbReference type="Proteomes" id="UP000248291"/>
    </source>
</evidence>
<dbReference type="GO" id="GO:0006508">
    <property type="term" value="P:proteolysis"/>
    <property type="evidence" value="ECO:0007669"/>
    <property type="project" value="UniProtKB-KW"/>
</dbReference>
<dbReference type="AlphaFoldDB" id="A0A0K8M2B5"/>
<dbReference type="InterPro" id="IPR022053">
    <property type="entry name" value="DUF3613"/>
</dbReference>
<reference evidence="4 8" key="3">
    <citation type="submission" date="2018-04" db="EMBL/GenBank/DDBJ databases">
        <title>Draft genome sequence of Pseudomonas syringae pv. actinidiae biovar 3 strains isolated from kiwifruit in Kagawa prefecture.</title>
        <authorList>
            <person name="Tabuchi M."/>
            <person name="Saito M."/>
            <person name="Fujiwara S."/>
            <person name="Sasa N."/>
            <person name="Akimitsu K."/>
            <person name="Gomi K."/>
            <person name="Konishi-Sugita S."/>
            <person name="Hamano K."/>
            <person name="Kataoka I."/>
        </authorList>
    </citation>
    <scope>NUCLEOTIDE SEQUENCE [LARGE SCALE GENOMIC DNA]</scope>
    <source>
        <strain evidence="4 8">MAFF212211</strain>
    </source>
</reference>
<dbReference type="Proteomes" id="UP000230024">
    <property type="component" value="Chromosome"/>
</dbReference>
<evidence type="ECO:0000313" key="6">
    <source>
        <dbReference type="Proteomes" id="UP000230024"/>
    </source>
</evidence>
<keyword evidence="3" id="KW-0645">Protease</keyword>
<evidence type="ECO:0000313" key="2">
    <source>
        <dbReference type="EMBL" id="ATV16283.1"/>
    </source>
</evidence>
<dbReference type="Proteomes" id="UP000248291">
    <property type="component" value="Unassembled WGS sequence"/>
</dbReference>